<organism evidence="2 3">
    <name type="scientific">Streptomyces piniterrae</name>
    <dbReference type="NCBI Taxonomy" id="2571125"/>
    <lineage>
        <taxon>Bacteria</taxon>
        <taxon>Bacillati</taxon>
        <taxon>Actinomycetota</taxon>
        <taxon>Actinomycetes</taxon>
        <taxon>Kitasatosporales</taxon>
        <taxon>Streptomycetaceae</taxon>
        <taxon>Streptomyces</taxon>
    </lineage>
</organism>
<keyword evidence="3" id="KW-1185">Reference proteome</keyword>
<reference evidence="2 3" key="1">
    <citation type="submission" date="2019-04" db="EMBL/GenBank/DDBJ databases">
        <title>Streptomyces piniterrae sp. nov., a heliquinomycin-producing actinomycete isolated from rhizosphere soil of Pinus yunnanensis.</title>
        <authorList>
            <person name="Zhuang X."/>
            <person name="Zhao J."/>
        </authorList>
    </citation>
    <scope>NUCLEOTIDE SEQUENCE [LARGE SCALE GENOMIC DNA]</scope>
    <source>
        <strain evidence="3">jys28</strain>
    </source>
</reference>
<accession>A0A4U0NWK9</accession>
<dbReference type="EMBL" id="SUMB01000001">
    <property type="protein sequence ID" value="TJZ59119.1"/>
    <property type="molecule type" value="Genomic_DNA"/>
</dbReference>
<proteinExistence type="predicted"/>
<evidence type="ECO:0000256" key="1">
    <source>
        <dbReference type="SAM" id="MobiDB-lite"/>
    </source>
</evidence>
<comment type="caution">
    <text evidence="2">The sequence shown here is derived from an EMBL/GenBank/DDBJ whole genome shotgun (WGS) entry which is preliminary data.</text>
</comment>
<name>A0A4U0NWK9_9ACTN</name>
<evidence type="ECO:0000313" key="3">
    <source>
        <dbReference type="Proteomes" id="UP000308697"/>
    </source>
</evidence>
<gene>
    <name evidence="2" type="ORF">FCH28_03040</name>
</gene>
<dbReference type="AlphaFoldDB" id="A0A4U0NWK9"/>
<dbReference type="Proteomes" id="UP000308697">
    <property type="component" value="Unassembled WGS sequence"/>
</dbReference>
<protein>
    <submittedName>
        <fullName evidence="2">Uncharacterized protein</fullName>
    </submittedName>
</protein>
<evidence type="ECO:0000313" key="2">
    <source>
        <dbReference type="EMBL" id="TJZ59119.1"/>
    </source>
</evidence>
<sequence length="89" mass="9730">MRFEQTTAASDMGMTSGDSRADRTLPWQRGKKGVRQSGHGSDALAAPSDGRSHPDLIRRCRLHPPRLLLLDRAVQVAHTVAGVENCPTR</sequence>
<feature type="region of interest" description="Disordered" evidence="1">
    <location>
        <begin position="1"/>
        <end position="56"/>
    </location>
</feature>